<evidence type="ECO:0000313" key="2">
    <source>
        <dbReference type="Proteomes" id="UP001367508"/>
    </source>
</evidence>
<reference evidence="1 2" key="1">
    <citation type="submission" date="2024-01" db="EMBL/GenBank/DDBJ databases">
        <title>The genomes of 5 underutilized Papilionoideae crops provide insights into root nodulation and disease resistanc.</title>
        <authorList>
            <person name="Jiang F."/>
        </authorList>
    </citation>
    <scope>NUCLEOTIDE SEQUENCE [LARGE SCALE GENOMIC DNA]</scope>
    <source>
        <strain evidence="1">LVBAO_FW01</strain>
        <tissue evidence="1">Leaves</tissue>
    </source>
</reference>
<proteinExistence type="predicted"/>
<organism evidence="1 2">
    <name type="scientific">Canavalia gladiata</name>
    <name type="common">Sword bean</name>
    <name type="synonym">Dolichos gladiatus</name>
    <dbReference type="NCBI Taxonomy" id="3824"/>
    <lineage>
        <taxon>Eukaryota</taxon>
        <taxon>Viridiplantae</taxon>
        <taxon>Streptophyta</taxon>
        <taxon>Embryophyta</taxon>
        <taxon>Tracheophyta</taxon>
        <taxon>Spermatophyta</taxon>
        <taxon>Magnoliopsida</taxon>
        <taxon>eudicotyledons</taxon>
        <taxon>Gunneridae</taxon>
        <taxon>Pentapetalae</taxon>
        <taxon>rosids</taxon>
        <taxon>fabids</taxon>
        <taxon>Fabales</taxon>
        <taxon>Fabaceae</taxon>
        <taxon>Papilionoideae</taxon>
        <taxon>50 kb inversion clade</taxon>
        <taxon>NPAAA clade</taxon>
        <taxon>indigoferoid/millettioid clade</taxon>
        <taxon>Phaseoleae</taxon>
        <taxon>Canavalia</taxon>
    </lineage>
</organism>
<dbReference type="EMBL" id="JAYMYQ010000002">
    <property type="protein sequence ID" value="KAK7349722.1"/>
    <property type="molecule type" value="Genomic_DNA"/>
</dbReference>
<keyword evidence="2" id="KW-1185">Reference proteome</keyword>
<name>A0AAN9M8D4_CANGL</name>
<protein>
    <submittedName>
        <fullName evidence="1">Uncharacterized protein</fullName>
    </submittedName>
</protein>
<sequence>MEKTNFTKKEILKKRKNILKGVFGEEGDEQGKRERRWSSPGEGAFFHILDLNLRFGEVLSSKDPLGLTRSRVSLPKRTQFLGKFIHQIYHDPGAVKELETRPNRTLAHKDDIEAASATVQKLSPKTYVFVELSLSTEPEDYPASGHLATRHKQKQNHVPSRPVSYIVSWSGYHSSFIAIGTSPVSEETRRGMLRLLIWHRIIWTAKRAFGVPPIEKKRIEYQKSYLNERKDQNSFLITSVKRERGYQFVKLCRVSSDSLDGCYRPKSSLGSQPRSRPAAAISTRFWSPSMTAPTLSTPYFRCGLKLVVKEHRLIVIRFPASEHDSNILPINTLCAEAAFGPQHRLLLSISVNRSCYTNPFYRDPFSPYDWMNRATCLLDQPSRRDYELLGSLPGLQDVISKVSQNRRSPDQGIEVVYPYTTIVSLSDQLLATYLRVDHVDNRIFENTKKVFHLTMPLGTIQSGSWSFYRMILIGKSNDTTERVSSSLHGVMDIPCIKL</sequence>
<comment type="caution">
    <text evidence="1">The sequence shown here is derived from an EMBL/GenBank/DDBJ whole genome shotgun (WGS) entry which is preliminary data.</text>
</comment>
<dbReference type="Proteomes" id="UP001367508">
    <property type="component" value="Unassembled WGS sequence"/>
</dbReference>
<evidence type="ECO:0000313" key="1">
    <source>
        <dbReference type="EMBL" id="KAK7349722.1"/>
    </source>
</evidence>
<gene>
    <name evidence="1" type="ORF">VNO77_07332</name>
</gene>
<dbReference type="AlphaFoldDB" id="A0AAN9M8D4"/>
<accession>A0AAN9M8D4</accession>